<evidence type="ECO:0000313" key="11">
    <source>
        <dbReference type="Proteomes" id="UP000317835"/>
    </source>
</evidence>
<keyword evidence="6 8" id="KW-1133">Transmembrane helix</keyword>
<keyword evidence="4 8" id="KW-1003">Cell membrane</keyword>
<evidence type="ECO:0000313" key="10">
    <source>
        <dbReference type="EMBL" id="QDV35831.1"/>
    </source>
</evidence>
<comment type="function">
    <text evidence="8">Uptake of L-lactate across the membrane. Can also transport D-lactate and glycolate.</text>
</comment>
<gene>
    <name evidence="10" type="primary">lutP</name>
    <name evidence="10" type="ORF">ElP_37390</name>
</gene>
<comment type="subcellular location">
    <subcellularLocation>
        <location evidence="1 8">Cell membrane</location>
        <topology evidence="1 8">Multi-pass membrane protein</topology>
    </subcellularLocation>
</comment>
<evidence type="ECO:0000256" key="2">
    <source>
        <dbReference type="ARBA" id="ARBA00010100"/>
    </source>
</evidence>
<protein>
    <recommendedName>
        <fullName evidence="8">L-lactate permease</fullName>
    </recommendedName>
</protein>
<evidence type="ECO:0000256" key="3">
    <source>
        <dbReference type="ARBA" id="ARBA00022448"/>
    </source>
</evidence>
<feature type="transmembrane region" description="Helical" evidence="8">
    <location>
        <begin position="40"/>
        <end position="61"/>
    </location>
</feature>
<dbReference type="OrthoDB" id="9761056at2"/>
<dbReference type="GO" id="GO:0015295">
    <property type="term" value="F:solute:proton symporter activity"/>
    <property type="evidence" value="ECO:0007669"/>
    <property type="project" value="TreeGrafter"/>
</dbReference>
<dbReference type="GO" id="GO:0015129">
    <property type="term" value="F:lactate transmembrane transporter activity"/>
    <property type="evidence" value="ECO:0007669"/>
    <property type="project" value="UniProtKB-UniRule"/>
</dbReference>
<dbReference type="RefSeq" id="WP_145271685.1">
    <property type="nucleotide sequence ID" value="NZ_CP036426.1"/>
</dbReference>
<dbReference type="PANTHER" id="PTHR30003:SF0">
    <property type="entry name" value="GLYCOLATE PERMEASE GLCA-RELATED"/>
    <property type="match status" value="1"/>
</dbReference>
<accession>A0A518H4S2</accession>
<evidence type="ECO:0000256" key="8">
    <source>
        <dbReference type="RuleBase" id="RU365092"/>
    </source>
</evidence>
<evidence type="ECO:0000256" key="7">
    <source>
        <dbReference type="ARBA" id="ARBA00023136"/>
    </source>
</evidence>
<dbReference type="AlphaFoldDB" id="A0A518H4S2"/>
<proteinExistence type="inferred from homology"/>
<feature type="transmembrane region" description="Helical" evidence="8">
    <location>
        <begin position="248"/>
        <end position="267"/>
    </location>
</feature>
<dbReference type="Pfam" id="PF02652">
    <property type="entry name" value="Lactate_perm"/>
    <property type="match status" value="1"/>
</dbReference>
<feature type="transmembrane region" description="Helical" evidence="8">
    <location>
        <begin position="223"/>
        <end position="242"/>
    </location>
</feature>
<keyword evidence="11" id="KW-1185">Reference proteome</keyword>
<feature type="transmembrane region" description="Helical" evidence="8">
    <location>
        <begin position="67"/>
        <end position="96"/>
    </location>
</feature>
<evidence type="ECO:0000256" key="4">
    <source>
        <dbReference type="ARBA" id="ARBA00022475"/>
    </source>
</evidence>
<evidence type="ECO:0000256" key="1">
    <source>
        <dbReference type="ARBA" id="ARBA00004651"/>
    </source>
</evidence>
<feature type="region of interest" description="Disordered" evidence="9">
    <location>
        <begin position="280"/>
        <end position="301"/>
    </location>
</feature>
<comment type="similarity">
    <text evidence="2 8">Belongs to the lactate permease family.</text>
</comment>
<feature type="transmembrane region" description="Helical" evidence="8">
    <location>
        <begin position="479"/>
        <end position="497"/>
    </location>
</feature>
<dbReference type="Proteomes" id="UP000317835">
    <property type="component" value="Chromosome"/>
</dbReference>
<evidence type="ECO:0000256" key="6">
    <source>
        <dbReference type="ARBA" id="ARBA00022989"/>
    </source>
</evidence>
<reference evidence="10 11" key="1">
    <citation type="submission" date="2019-02" db="EMBL/GenBank/DDBJ databases">
        <title>Deep-cultivation of Planctomycetes and their phenomic and genomic characterization uncovers novel biology.</title>
        <authorList>
            <person name="Wiegand S."/>
            <person name="Jogler M."/>
            <person name="Boedeker C."/>
            <person name="Pinto D."/>
            <person name="Vollmers J."/>
            <person name="Rivas-Marin E."/>
            <person name="Kohn T."/>
            <person name="Peeters S.H."/>
            <person name="Heuer A."/>
            <person name="Rast P."/>
            <person name="Oberbeckmann S."/>
            <person name="Bunk B."/>
            <person name="Jeske O."/>
            <person name="Meyerdierks A."/>
            <person name="Storesund J.E."/>
            <person name="Kallscheuer N."/>
            <person name="Luecker S."/>
            <person name="Lage O.M."/>
            <person name="Pohl T."/>
            <person name="Merkel B.J."/>
            <person name="Hornburger P."/>
            <person name="Mueller R.-W."/>
            <person name="Bruemmer F."/>
            <person name="Labrenz M."/>
            <person name="Spormann A.M."/>
            <person name="Op den Camp H."/>
            <person name="Overmann J."/>
            <person name="Amann R."/>
            <person name="Jetten M.S.M."/>
            <person name="Mascher T."/>
            <person name="Medema M.H."/>
            <person name="Devos D.P."/>
            <person name="Kaster A.-K."/>
            <person name="Ovreas L."/>
            <person name="Rohde M."/>
            <person name="Galperin M.Y."/>
            <person name="Jogler C."/>
        </authorList>
    </citation>
    <scope>NUCLEOTIDE SEQUENCE [LARGE SCALE GENOMIC DNA]</scope>
    <source>
        <strain evidence="10 11">ElP</strain>
    </source>
</reference>
<dbReference type="GO" id="GO:0005886">
    <property type="term" value="C:plasma membrane"/>
    <property type="evidence" value="ECO:0007669"/>
    <property type="project" value="UniProtKB-SubCell"/>
</dbReference>
<dbReference type="PANTHER" id="PTHR30003">
    <property type="entry name" value="L-LACTATE PERMEASE"/>
    <property type="match status" value="1"/>
</dbReference>
<dbReference type="KEGG" id="tpla:ElP_37390"/>
<feature type="transmembrane region" description="Helical" evidence="8">
    <location>
        <begin position="407"/>
        <end position="429"/>
    </location>
</feature>
<keyword evidence="3 8" id="KW-0813">Transport</keyword>
<evidence type="ECO:0000256" key="5">
    <source>
        <dbReference type="ARBA" id="ARBA00022692"/>
    </source>
</evidence>
<sequence>MGNVWIQDYDPIGSWPLSTLAAAVPVLALLGLLGSGRATAWQAALAGLVSAMATAVLVFGMPADMVLAGAGVGMVFALFRIVWLIAAAVFLYNIAVDTGQFEVMKASVAGLSGDRRIQAILVAFSFGAFIEGAAGFGAPVAISAAFLVGLGFRPLQAAILCLVANTAPVAWGAIGTPIRALGEVTGLDPELLSATAGRILPLLSLVVPCWLVRMMVGWRETLAVWPALLTMGGSFAAAQFAWSNFVGYELVDIISSIASLAAGVVLLKVWRPRQEWRFPEERAETGAGAEGGTDSVDLDPSGKLTPGRVARAWMPFGLLTALVILWGVPAIKGAMESATSFNPPMPRLHAPLADASTTLGWPAPVLDSASRSGAAFVSRVAKGEAVTGRAEPIASDFEKVTLDVAPVASTGTGIFLAAILSGALLGLGARDMLRIFGKTAYSLRWAAAAILCMLALGFVTKLSGMDAVLGLAFTRTGPMLYPIFGTLLGWLGVALTGSDTASNVLFGNLQRITAEKLGLDPILMASANSTGGVMGKMVDAQSIVVAAAATGEHGQEGRILRAVLVHSLALAMIVGAIVWLYAHVLPGVVPQPAPQAPASSPTDPG</sequence>
<keyword evidence="7 8" id="KW-0472">Membrane</keyword>
<feature type="transmembrane region" description="Helical" evidence="8">
    <location>
        <begin position="563"/>
        <end position="582"/>
    </location>
</feature>
<name>A0A518H4S2_9BACT</name>
<keyword evidence="5 8" id="KW-0812">Transmembrane</keyword>
<feature type="transmembrane region" description="Helical" evidence="8">
    <location>
        <begin position="12"/>
        <end position="33"/>
    </location>
</feature>
<evidence type="ECO:0000256" key="9">
    <source>
        <dbReference type="SAM" id="MobiDB-lite"/>
    </source>
</evidence>
<organism evidence="10 11">
    <name type="scientific">Tautonia plasticadhaerens</name>
    <dbReference type="NCBI Taxonomy" id="2527974"/>
    <lineage>
        <taxon>Bacteria</taxon>
        <taxon>Pseudomonadati</taxon>
        <taxon>Planctomycetota</taxon>
        <taxon>Planctomycetia</taxon>
        <taxon>Isosphaerales</taxon>
        <taxon>Isosphaeraceae</taxon>
        <taxon>Tautonia</taxon>
    </lineage>
</organism>
<feature type="transmembrane region" description="Helical" evidence="8">
    <location>
        <begin position="117"/>
        <end position="150"/>
    </location>
</feature>
<dbReference type="InterPro" id="IPR003804">
    <property type="entry name" value="Lactate_perm"/>
</dbReference>
<feature type="transmembrane region" description="Helical" evidence="8">
    <location>
        <begin position="312"/>
        <end position="331"/>
    </location>
</feature>
<dbReference type="EMBL" id="CP036426">
    <property type="protein sequence ID" value="QDV35831.1"/>
    <property type="molecule type" value="Genomic_DNA"/>
</dbReference>
<feature type="transmembrane region" description="Helical" evidence="8">
    <location>
        <begin position="441"/>
        <end position="459"/>
    </location>
</feature>